<sequence>MSSFHRDSWVEVDLDCIYNNVQSMKSFLPDGVSIIAVVKANAYGHGDAQVAKTALDAGATYLAVAFIDEALSLRQQGIKAPILVLGASRVKDINIALQENITLTVFRKDWLVEAIQQLNGKNPLKIHLKLDTGMGRLGFTSMREVDEVLQLVDETSSFELEGVYTHFATADELDTTYFEQQYTTLTDMIGFIKEKTSIRMIHCGNSATALRFPDKVFNAVRLGIAMYGLTPSNEMIHLLPFELQEAFSLQSKLVHVKKLAVGQSVSYGATYTAEEEEWIGTVPIGYADGWLRKLHGAHVLVDGKRVPIVGRICMDQLMIRLPHELPIGTRVTLIGAQKDEKISSNDIARLLDTINYEIPCMISYRVPRIFRRNKSIMEVRNYLLDN</sequence>
<proteinExistence type="inferred from homology"/>
<dbReference type="GO" id="GO:0030170">
    <property type="term" value="F:pyridoxal phosphate binding"/>
    <property type="evidence" value="ECO:0007669"/>
    <property type="project" value="UniProtKB-UniRule"/>
</dbReference>
<comment type="pathway">
    <text evidence="5">Amino-acid biosynthesis; D-alanine biosynthesis; D-alanine from L-alanine: step 1/1.</text>
</comment>
<dbReference type="InterPro" id="IPR001608">
    <property type="entry name" value="Ala_racemase_N"/>
</dbReference>
<keyword evidence="10" id="KW-1185">Reference proteome</keyword>
<name>A0A223KXU9_9BACI</name>
<accession>A0A223KXU9</accession>
<dbReference type="SUPFAM" id="SSF50621">
    <property type="entry name" value="Alanine racemase C-terminal domain-like"/>
    <property type="match status" value="1"/>
</dbReference>
<dbReference type="KEGG" id="bcoh:BC6307_24180"/>
<gene>
    <name evidence="9" type="ORF">BC6307_24180</name>
</gene>
<dbReference type="InterPro" id="IPR011079">
    <property type="entry name" value="Ala_racemase_C"/>
</dbReference>
<dbReference type="PANTHER" id="PTHR30511">
    <property type="entry name" value="ALANINE RACEMASE"/>
    <property type="match status" value="1"/>
</dbReference>
<reference evidence="9 10" key="1">
    <citation type="submission" date="2016-12" db="EMBL/GenBank/DDBJ databases">
        <title>The whole genome sequencing and assembly of Bacillus cohnii DSM 6307T strain.</title>
        <authorList>
            <person name="Lee Y.-J."/>
            <person name="Yi H."/>
            <person name="Bahn Y.-S."/>
            <person name="Kim J.F."/>
            <person name="Lee D.-W."/>
        </authorList>
    </citation>
    <scope>NUCLEOTIDE SEQUENCE [LARGE SCALE GENOMIC DNA]</scope>
    <source>
        <strain evidence="9 10">DSM 6307</strain>
    </source>
</reference>
<dbReference type="FunFam" id="2.40.37.10:FF:000006">
    <property type="entry name" value="Alanine racemase"/>
    <property type="match status" value="1"/>
</dbReference>
<dbReference type="Gene3D" id="2.40.37.10">
    <property type="entry name" value="Lyase, Ornithine Decarboxylase, Chain A, domain 1"/>
    <property type="match status" value="1"/>
</dbReference>
<evidence type="ECO:0000313" key="9">
    <source>
        <dbReference type="EMBL" id="AST94128.1"/>
    </source>
</evidence>
<comment type="similarity">
    <text evidence="5">Belongs to the alanine racemase family.</text>
</comment>
<dbReference type="PANTHER" id="PTHR30511:SF0">
    <property type="entry name" value="ALANINE RACEMASE, CATABOLIC-RELATED"/>
    <property type="match status" value="1"/>
</dbReference>
<dbReference type="GO" id="GO:0005829">
    <property type="term" value="C:cytosol"/>
    <property type="evidence" value="ECO:0007669"/>
    <property type="project" value="TreeGrafter"/>
</dbReference>
<dbReference type="Gene3D" id="3.20.20.10">
    <property type="entry name" value="Alanine racemase"/>
    <property type="match status" value="1"/>
</dbReference>
<evidence type="ECO:0000256" key="3">
    <source>
        <dbReference type="ARBA" id="ARBA00022898"/>
    </source>
</evidence>
<feature type="domain" description="Alanine racemase C-terminal" evidence="8">
    <location>
        <begin position="246"/>
        <end position="371"/>
    </location>
</feature>
<evidence type="ECO:0000256" key="6">
    <source>
        <dbReference type="PIRSR" id="PIRSR600821-50"/>
    </source>
</evidence>
<feature type="active site" description="Proton acceptor; specific for D-alanine" evidence="5">
    <location>
        <position position="39"/>
    </location>
</feature>
<dbReference type="SUPFAM" id="SSF51419">
    <property type="entry name" value="PLP-binding barrel"/>
    <property type="match status" value="1"/>
</dbReference>
<dbReference type="Pfam" id="PF01168">
    <property type="entry name" value="Ala_racemase_N"/>
    <property type="match status" value="1"/>
</dbReference>
<dbReference type="GO" id="GO:0030632">
    <property type="term" value="P:D-alanine biosynthetic process"/>
    <property type="evidence" value="ECO:0007669"/>
    <property type="project" value="UniProtKB-UniRule"/>
</dbReference>
<protein>
    <recommendedName>
        <fullName evidence="5">Alanine racemase</fullName>
        <ecNumber evidence="5">5.1.1.1</ecNumber>
    </recommendedName>
</protein>
<dbReference type="EC" id="5.1.1.1" evidence="5"/>
<dbReference type="InterPro" id="IPR000821">
    <property type="entry name" value="Ala_racemase"/>
</dbReference>
<dbReference type="RefSeq" id="WP_066417774.1">
    <property type="nucleotide sequence ID" value="NZ_CP018866.1"/>
</dbReference>
<dbReference type="GO" id="GO:0009252">
    <property type="term" value="P:peptidoglycan biosynthetic process"/>
    <property type="evidence" value="ECO:0007669"/>
    <property type="project" value="TreeGrafter"/>
</dbReference>
<feature type="binding site" evidence="5 7">
    <location>
        <position position="314"/>
    </location>
    <ligand>
        <name>substrate</name>
    </ligand>
</feature>
<dbReference type="InterPro" id="IPR009006">
    <property type="entry name" value="Ala_racemase/Decarboxylase_C"/>
</dbReference>
<organism evidence="9 10">
    <name type="scientific">Sutcliffiella cohnii</name>
    <dbReference type="NCBI Taxonomy" id="33932"/>
    <lineage>
        <taxon>Bacteria</taxon>
        <taxon>Bacillati</taxon>
        <taxon>Bacillota</taxon>
        <taxon>Bacilli</taxon>
        <taxon>Bacillales</taxon>
        <taxon>Bacillaceae</taxon>
        <taxon>Sutcliffiella</taxon>
    </lineage>
</organism>
<dbReference type="AlphaFoldDB" id="A0A223KXU9"/>
<feature type="modified residue" description="N6-(pyridoxal phosphate)lysine" evidence="5 6">
    <location>
        <position position="39"/>
    </location>
</feature>
<dbReference type="CDD" id="cd00430">
    <property type="entry name" value="PLPDE_III_AR"/>
    <property type="match status" value="1"/>
</dbReference>
<dbReference type="Proteomes" id="UP000215224">
    <property type="component" value="Chromosome"/>
</dbReference>
<dbReference type="UniPathway" id="UPA00042">
    <property type="reaction ID" value="UER00497"/>
</dbReference>
<comment type="cofactor">
    <cofactor evidence="2 5 6">
        <name>pyridoxal 5'-phosphate</name>
        <dbReference type="ChEBI" id="CHEBI:597326"/>
    </cofactor>
</comment>
<dbReference type="PROSITE" id="PS00395">
    <property type="entry name" value="ALANINE_RACEMASE"/>
    <property type="match status" value="1"/>
</dbReference>
<feature type="binding site" evidence="5 7">
    <location>
        <position position="136"/>
    </location>
    <ligand>
        <name>substrate</name>
    </ligand>
</feature>
<dbReference type="Pfam" id="PF00842">
    <property type="entry name" value="Ala_racemase_C"/>
    <property type="match status" value="1"/>
</dbReference>
<dbReference type="NCBIfam" id="TIGR00492">
    <property type="entry name" value="alr"/>
    <property type="match status" value="1"/>
</dbReference>
<evidence type="ECO:0000256" key="1">
    <source>
        <dbReference type="ARBA" id="ARBA00000316"/>
    </source>
</evidence>
<dbReference type="GO" id="GO:0008784">
    <property type="term" value="F:alanine racemase activity"/>
    <property type="evidence" value="ECO:0007669"/>
    <property type="project" value="UniProtKB-UniRule"/>
</dbReference>
<evidence type="ECO:0000313" key="10">
    <source>
        <dbReference type="Proteomes" id="UP000215224"/>
    </source>
</evidence>
<dbReference type="InterPro" id="IPR020622">
    <property type="entry name" value="Ala_racemase_pyridoxalP-BS"/>
</dbReference>
<comment type="catalytic activity">
    <reaction evidence="1 5">
        <text>L-alanine = D-alanine</text>
        <dbReference type="Rhea" id="RHEA:20249"/>
        <dbReference type="ChEBI" id="CHEBI:57416"/>
        <dbReference type="ChEBI" id="CHEBI:57972"/>
        <dbReference type="EC" id="5.1.1.1"/>
    </reaction>
</comment>
<comment type="function">
    <text evidence="5">Catalyzes the interconversion of L-alanine and D-alanine. May also act on other amino acids.</text>
</comment>
<dbReference type="EMBL" id="CP018866">
    <property type="protein sequence ID" value="AST94128.1"/>
    <property type="molecule type" value="Genomic_DNA"/>
</dbReference>
<dbReference type="FunFam" id="3.20.20.10:FF:000002">
    <property type="entry name" value="Alanine racemase"/>
    <property type="match status" value="1"/>
</dbReference>
<dbReference type="HAMAP" id="MF_01201">
    <property type="entry name" value="Ala_racemase"/>
    <property type="match status" value="1"/>
</dbReference>
<feature type="active site" description="Proton acceptor; specific for L-alanine" evidence="5">
    <location>
        <position position="267"/>
    </location>
</feature>
<evidence type="ECO:0000256" key="4">
    <source>
        <dbReference type="ARBA" id="ARBA00023235"/>
    </source>
</evidence>
<keyword evidence="4 5" id="KW-0413">Isomerase</keyword>
<evidence type="ECO:0000256" key="5">
    <source>
        <dbReference type="HAMAP-Rule" id="MF_01201"/>
    </source>
</evidence>
<keyword evidence="3 5" id="KW-0663">Pyridoxal phosphate</keyword>
<dbReference type="SMART" id="SM01005">
    <property type="entry name" value="Ala_racemase_C"/>
    <property type="match status" value="1"/>
</dbReference>
<evidence type="ECO:0000256" key="7">
    <source>
        <dbReference type="PIRSR" id="PIRSR600821-52"/>
    </source>
</evidence>
<dbReference type="PRINTS" id="PR00992">
    <property type="entry name" value="ALARACEMASE"/>
</dbReference>
<evidence type="ECO:0000256" key="2">
    <source>
        <dbReference type="ARBA" id="ARBA00001933"/>
    </source>
</evidence>
<dbReference type="STRING" id="1314751.GCA_001591425_02983"/>
<evidence type="ECO:0000259" key="8">
    <source>
        <dbReference type="SMART" id="SM01005"/>
    </source>
</evidence>
<dbReference type="InterPro" id="IPR029066">
    <property type="entry name" value="PLP-binding_barrel"/>
</dbReference>